<proteinExistence type="predicted"/>
<feature type="chain" id="PRO_5033004230" description="Right handed beta helix domain-containing protein" evidence="1">
    <location>
        <begin position="18"/>
        <end position="339"/>
    </location>
</feature>
<sequence>MSSLFIAASIPAFVAWAGVESHQASPESSPFTLETATLALVPTSGAATTTQLMATTSTTSTTTAVTTETLLKSFNSWATALIQMVGGVAIRIKGTVEGATVGPVRIEGAKYGLYTETGAIIRNLTVKDFEAVELQREGIRLRGDVNQVAISNFNIRMRAQQQVSPELPIGIALYEGSNITISDGYISGFQMVTVPGAYTNGDGIATERPVNSLLIERVTSNDNSDAGFDLKSSNTVLNDTHAERNKRNYRLWATVTAGTIYSGTPLVNAEAAHVWVNTGAAVVIDKLVASSTTTAPVLYIEPDVKSVTVKSCELNVPAGTKFFIGGKNAVLSFGPGCQL</sequence>
<comment type="caution">
    <text evidence="3">The sequence shown here is derived from an EMBL/GenBank/DDBJ whole genome shotgun (WGS) entry which is preliminary data.</text>
</comment>
<gene>
    <name evidence="3" type="ORF">HNQ99_002129</name>
</gene>
<dbReference type="InterPro" id="IPR011050">
    <property type="entry name" value="Pectin_lyase_fold/virulence"/>
</dbReference>
<dbReference type="InterPro" id="IPR039448">
    <property type="entry name" value="Beta_helix"/>
</dbReference>
<dbReference type="AlphaFoldDB" id="A0A840HWH1"/>
<keyword evidence="1" id="KW-0732">Signal</keyword>
<feature type="signal peptide" evidence="1">
    <location>
        <begin position="1"/>
        <end position="17"/>
    </location>
</feature>
<dbReference type="EMBL" id="JACHOV010000007">
    <property type="protein sequence ID" value="MBB4641816.1"/>
    <property type="molecule type" value="Genomic_DNA"/>
</dbReference>
<name>A0A840HWH1_9SPHN</name>
<protein>
    <recommendedName>
        <fullName evidence="2">Right handed beta helix domain-containing protein</fullName>
    </recommendedName>
</protein>
<dbReference type="RefSeq" id="WP_184475602.1">
    <property type="nucleotide sequence ID" value="NZ_JACHOV010000007.1"/>
</dbReference>
<keyword evidence="4" id="KW-1185">Reference proteome</keyword>
<reference evidence="3 4" key="1">
    <citation type="submission" date="2020-08" db="EMBL/GenBank/DDBJ databases">
        <title>Genomic Encyclopedia of Type Strains, Phase IV (KMG-IV): sequencing the most valuable type-strain genomes for metagenomic binning, comparative biology and taxonomic classification.</title>
        <authorList>
            <person name="Goeker M."/>
        </authorList>
    </citation>
    <scope>NUCLEOTIDE SEQUENCE [LARGE SCALE GENOMIC DNA]</scope>
    <source>
        <strain evidence="3 4">DSM 7465</strain>
    </source>
</reference>
<dbReference type="SUPFAM" id="SSF51126">
    <property type="entry name" value="Pectin lyase-like"/>
    <property type="match status" value="1"/>
</dbReference>
<evidence type="ECO:0000313" key="4">
    <source>
        <dbReference type="Proteomes" id="UP000575068"/>
    </source>
</evidence>
<accession>A0A840HWH1</accession>
<dbReference type="Gene3D" id="2.160.20.10">
    <property type="entry name" value="Single-stranded right-handed beta-helix, Pectin lyase-like"/>
    <property type="match status" value="1"/>
</dbReference>
<evidence type="ECO:0000313" key="3">
    <source>
        <dbReference type="EMBL" id="MBB4641816.1"/>
    </source>
</evidence>
<evidence type="ECO:0000256" key="1">
    <source>
        <dbReference type="SAM" id="SignalP"/>
    </source>
</evidence>
<dbReference type="Pfam" id="PF13229">
    <property type="entry name" value="Beta_helix"/>
    <property type="match status" value="1"/>
</dbReference>
<feature type="domain" description="Right handed beta helix" evidence="2">
    <location>
        <begin position="117"/>
        <end position="246"/>
    </location>
</feature>
<evidence type="ECO:0000259" key="2">
    <source>
        <dbReference type="Pfam" id="PF13229"/>
    </source>
</evidence>
<dbReference type="InterPro" id="IPR012334">
    <property type="entry name" value="Pectin_lyas_fold"/>
</dbReference>
<organism evidence="3 4">
    <name type="scientific">Rhizorhapis suberifaciens</name>
    <name type="common">corky root of lettuce</name>
    <dbReference type="NCBI Taxonomy" id="13656"/>
    <lineage>
        <taxon>Bacteria</taxon>
        <taxon>Pseudomonadati</taxon>
        <taxon>Pseudomonadota</taxon>
        <taxon>Alphaproteobacteria</taxon>
        <taxon>Sphingomonadales</taxon>
        <taxon>Sphingomonadaceae</taxon>
        <taxon>Rhizorhapis</taxon>
    </lineage>
</organism>
<dbReference type="Proteomes" id="UP000575068">
    <property type="component" value="Unassembled WGS sequence"/>
</dbReference>